<dbReference type="GO" id="GO:0004803">
    <property type="term" value="F:transposase activity"/>
    <property type="evidence" value="ECO:0007669"/>
    <property type="project" value="InterPro"/>
</dbReference>
<evidence type="ECO:0000259" key="1">
    <source>
        <dbReference type="Pfam" id="PF01609"/>
    </source>
</evidence>
<dbReference type="InterPro" id="IPR002559">
    <property type="entry name" value="Transposase_11"/>
</dbReference>
<keyword evidence="3" id="KW-1185">Reference proteome</keyword>
<dbReference type="PANTHER" id="PTHR30298">
    <property type="entry name" value="H REPEAT-ASSOCIATED PREDICTED TRANSPOSASE"/>
    <property type="match status" value="1"/>
</dbReference>
<dbReference type="GO" id="GO:0006313">
    <property type="term" value="P:DNA transposition"/>
    <property type="evidence" value="ECO:0007669"/>
    <property type="project" value="InterPro"/>
</dbReference>
<sequence length="198" mass="22193">AIHAQAETAQLVLDRGGDYLFALKANRPAMLKAVAAFFADPPEPLESFQTTDADHGRIETRRHRTTECVDWLFGDRAEPGAPTMRGLATLACVEAVRDDGAPSIRYYLSSARLTPERFARAVRSHWAIENSLHWVLDVTFDEDAARNRADNGPENLAILRRLTLNLLRTARPKLAISRKRKRAGWSDAFARSIIGQMR</sequence>
<name>A0A3R9YHQ2_9HYPH</name>
<dbReference type="PANTHER" id="PTHR30298:SF0">
    <property type="entry name" value="PROTEIN YBFL-RELATED"/>
    <property type="match status" value="1"/>
</dbReference>
<dbReference type="EMBL" id="RWKW01000157">
    <property type="protein sequence ID" value="RST79486.1"/>
    <property type="molecule type" value="Genomic_DNA"/>
</dbReference>
<dbReference type="OrthoDB" id="8001376at2"/>
<protein>
    <submittedName>
        <fullName evidence="2">ISAs1 family transposase</fullName>
    </submittedName>
</protein>
<dbReference type="RefSeq" id="WP_126702653.1">
    <property type="nucleotide sequence ID" value="NZ_RWKW01000157.1"/>
</dbReference>
<feature type="non-terminal residue" evidence="2">
    <location>
        <position position="1"/>
    </location>
</feature>
<dbReference type="GO" id="GO:0003677">
    <property type="term" value="F:DNA binding"/>
    <property type="evidence" value="ECO:0007669"/>
    <property type="project" value="InterPro"/>
</dbReference>
<dbReference type="InterPro" id="IPR051698">
    <property type="entry name" value="Transposase_11-like"/>
</dbReference>
<proteinExistence type="predicted"/>
<dbReference type="NCBIfam" id="NF033564">
    <property type="entry name" value="transpos_ISAs1"/>
    <property type="match status" value="1"/>
</dbReference>
<feature type="domain" description="Transposase IS4-like" evidence="1">
    <location>
        <begin position="5"/>
        <end position="166"/>
    </location>
</feature>
<accession>A0A3R9YHQ2</accession>
<reference evidence="2 3" key="1">
    <citation type="submission" date="2018-12" db="EMBL/GenBank/DDBJ databases">
        <title>Mesorhizobium carbonis sp. nov., isolated from coal mine water.</title>
        <authorList>
            <person name="Xin W."/>
            <person name="Xu Z."/>
            <person name="Xiang F."/>
            <person name="Zhang J."/>
            <person name="Xi L."/>
            <person name="Liu J."/>
        </authorList>
    </citation>
    <scope>NUCLEOTIDE SEQUENCE [LARGE SCALE GENOMIC DNA]</scope>
    <source>
        <strain evidence="2 3">B2.3</strain>
    </source>
</reference>
<evidence type="ECO:0000313" key="2">
    <source>
        <dbReference type="EMBL" id="RST79486.1"/>
    </source>
</evidence>
<evidence type="ECO:0000313" key="3">
    <source>
        <dbReference type="Proteomes" id="UP000278398"/>
    </source>
</evidence>
<comment type="caution">
    <text evidence="2">The sequence shown here is derived from an EMBL/GenBank/DDBJ whole genome shotgun (WGS) entry which is preliminary data.</text>
</comment>
<organism evidence="2 3">
    <name type="scientific">Aquibium carbonis</name>
    <dbReference type="NCBI Taxonomy" id="2495581"/>
    <lineage>
        <taxon>Bacteria</taxon>
        <taxon>Pseudomonadati</taxon>
        <taxon>Pseudomonadota</taxon>
        <taxon>Alphaproteobacteria</taxon>
        <taxon>Hyphomicrobiales</taxon>
        <taxon>Phyllobacteriaceae</taxon>
        <taxon>Aquibium</taxon>
    </lineage>
</organism>
<gene>
    <name evidence="2" type="ORF">EJC49_25060</name>
</gene>
<dbReference type="AlphaFoldDB" id="A0A3R9YHQ2"/>
<dbReference type="Proteomes" id="UP000278398">
    <property type="component" value="Unassembled WGS sequence"/>
</dbReference>
<dbReference type="InterPro" id="IPR047647">
    <property type="entry name" value="ISAs1_transpos"/>
</dbReference>
<dbReference type="Pfam" id="PF01609">
    <property type="entry name" value="DDE_Tnp_1"/>
    <property type="match status" value="1"/>
</dbReference>